<dbReference type="EnsemblMetazoa" id="XM_038216926.1">
    <property type="protein sequence ID" value="XP_038072854.1"/>
    <property type="gene ID" value="LOC119741199"/>
</dbReference>
<evidence type="ECO:0000313" key="7">
    <source>
        <dbReference type="Proteomes" id="UP000887568"/>
    </source>
</evidence>
<sequence length="832" mass="93864">MEQIFLFFLTVWLAAAAVCAQDYYNVLPSKDFESFKSSALPCAVHFITKSPEKLKKDWQMKEFITNFMDAGRYLVDFEVNFATIDCSSDPVEDYCSRDNHKNSLFVFRYGHILTELPMDALYNVDAIVSNMLHLVLLREVPLIQEPMDLAAMQQRLKGHKDILFAKLLAVGTSEHRAFMEGAFAYSHLYQFVMTTNIGDNMLGSGSEEEWAESRNRVWLFNCKPAKTADLCQRSFYRGKMNVPAFALYLKTLDVLPYIEYKASGATIFYQRLGIPTAYVYSNTAEYGHDKEMVHQLAQKYRGNLGFVLVNSDKTPESVVAESERCQPPCLMLQRAPQEELYVMSADLTEDNVSAFIEDNMYVREDPSENQEDGDDERVPVQEVQDDEVQYAVYSDTRLLAMEHVSKLTDKTFPEFVASAGLVVVLFTVRWDPRCKAFLESYSDAATTIQQNDLPADIQATATGPFAQVECYNWPDVCQLNNVTIYPTIKLYREGKWLTDYKGSLSDQGILKSYRLYSTANPLVLETCSDCQAFSKGELPHWAASTLNAVVTGYFPDANTGERSAYEQAAKMLQGQHLMAVCPKDCAEHNSDVDASKPTVTAFKWGDHHQPSVKYSGDYTASDLIQFVQAATLPLVPELTPSTLPLHFAKGKPFLILFKDTDKQSREAEASLASLAREKTFESELSILWIDVSQPSCIGSEILKDYGIKRQPLHPCVVFVDHATSRVCNYPADYSLKTSAMTDWVVIVLKGETSCSGLREGKFEPQVSPYDYLAFIEESKNKDNNAPRMGRLATDHRHVTEAAGEALDDEEEHDEDGGRGRQFVSDEHRHTEL</sequence>
<dbReference type="PANTHER" id="PTHR22699:SF1">
    <property type="entry name" value="THIOREDOXIN DOMAIN-CONTAINING PROTEIN 16"/>
    <property type="match status" value="1"/>
</dbReference>
<dbReference type="GeneID" id="119741199"/>
<keyword evidence="7" id="KW-1185">Reference proteome</keyword>
<dbReference type="InterPro" id="IPR036249">
    <property type="entry name" value="Thioredoxin-like_sf"/>
</dbReference>
<dbReference type="InterPro" id="IPR013766">
    <property type="entry name" value="Thioredoxin_domain"/>
</dbReference>
<evidence type="ECO:0000256" key="2">
    <source>
        <dbReference type="SAM" id="SignalP"/>
    </source>
</evidence>
<feature type="domain" description="Thioredoxin" evidence="3">
    <location>
        <begin position="404"/>
        <end position="510"/>
    </location>
</feature>
<organism evidence="6 7">
    <name type="scientific">Patiria miniata</name>
    <name type="common">Bat star</name>
    <name type="synonym">Asterina miniata</name>
    <dbReference type="NCBI Taxonomy" id="46514"/>
    <lineage>
        <taxon>Eukaryota</taxon>
        <taxon>Metazoa</taxon>
        <taxon>Echinodermata</taxon>
        <taxon>Eleutherozoa</taxon>
        <taxon>Asterozoa</taxon>
        <taxon>Asteroidea</taxon>
        <taxon>Valvatacea</taxon>
        <taxon>Valvatida</taxon>
        <taxon>Asterinidae</taxon>
        <taxon>Patiria</taxon>
    </lineage>
</organism>
<protein>
    <recommendedName>
        <fullName evidence="8">Thioredoxin domain-containing protein</fullName>
    </recommendedName>
</protein>
<feature type="compositionally biased region" description="Basic and acidic residues" evidence="1">
    <location>
        <begin position="815"/>
        <end position="832"/>
    </location>
</feature>
<dbReference type="Proteomes" id="UP000887568">
    <property type="component" value="Unplaced"/>
</dbReference>
<dbReference type="RefSeq" id="XP_038072854.1">
    <property type="nucleotide sequence ID" value="XM_038216926.1"/>
</dbReference>
<evidence type="ECO:0000259" key="4">
    <source>
        <dbReference type="Pfam" id="PF24508"/>
    </source>
</evidence>
<dbReference type="OMA" id="CRRTLMG"/>
<dbReference type="CDD" id="cd02982">
    <property type="entry name" value="PDI_b'_family"/>
    <property type="match status" value="1"/>
</dbReference>
<feature type="domain" description="TXNDC16 N-terminal" evidence="4">
    <location>
        <begin position="26"/>
        <end position="132"/>
    </location>
</feature>
<dbReference type="CDD" id="cd02981">
    <property type="entry name" value="PDI_b_family"/>
    <property type="match status" value="1"/>
</dbReference>
<evidence type="ECO:0000259" key="5">
    <source>
        <dbReference type="Pfam" id="PF24509"/>
    </source>
</evidence>
<evidence type="ECO:0000259" key="3">
    <source>
        <dbReference type="Pfam" id="PF00085"/>
    </source>
</evidence>
<dbReference type="Pfam" id="PF13848">
    <property type="entry name" value="Thioredoxin_6"/>
    <property type="match status" value="1"/>
</dbReference>
<dbReference type="InterPro" id="IPR040090">
    <property type="entry name" value="TXNDC16"/>
</dbReference>
<dbReference type="CTD" id="57544"/>
<feature type="chain" id="PRO_5036700124" description="Thioredoxin domain-containing protein" evidence="2">
    <location>
        <begin position="21"/>
        <end position="832"/>
    </location>
</feature>
<dbReference type="Pfam" id="PF24508">
    <property type="entry name" value="TXNDC16_N"/>
    <property type="match status" value="1"/>
</dbReference>
<dbReference type="InterPro" id="IPR057639">
    <property type="entry name" value="TXNDC16_N"/>
</dbReference>
<feature type="domain" description="TXNDC16 second thioredoxin-like" evidence="5">
    <location>
        <begin position="135"/>
        <end position="253"/>
    </location>
</feature>
<dbReference type="Pfam" id="PF00085">
    <property type="entry name" value="Thioredoxin"/>
    <property type="match status" value="1"/>
</dbReference>
<dbReference type="SUPFAM" id="SSF52833">
    <property type="entry name" value="Thioredoxin-like"/>
    <property type="match status" value="2"/>
</dbReference>
<dbReference type="OrthoDB" id="427280at2759"/>
<dbReference type="AlphaFoldDB" id="A0A914BA31"/>
<evidence type="ECO:0000313" key="6">
    <source>
        <dbReference type="EnsemblMetazoa" id="XP_038072854.1"/>
    </source>
</evidence>
<dbReference type="Gene3D" id="3.40.30.10">
    <property type="entry name" value="Glutaredoxin"/>
    <property type="match status" value="4"/>
</dbReference>
<feature type="region of interest" description="Disordered" evidence="1">
    <location>
        <begin position="783"/>
        <end position="832"/>
    </location>
</feature>
<dbReference type="PANTHER" id="PTHR22699">
    <property type="entry name" value="THIOREDOXIN DOMAIN-CONTAINING PROTEIN 16"/>
    <property type="match status" value="1"/>
</dbReference>
<dbReference type="CDD" id="cd02961">
    <property type="entry name" value="PDI_a_family"/>
    <property type="match status" value="1"/>
</dbReference>
<evidence type="ECO:0008006" key="8">
    <source>
        <dbReference type="Google" id="ProtNLM"/>
    </source>
</evidence>
<reference evidence="6" key="1">
    <citation type="submission" date="2022-11" db="UniProtKB">
        <authorList>
            <consortium name="EnsemblMetazoa"/>
        </authorList>
    </citation>
    <scope>IDENTIFICATION</scope>
</reference>
<accession>A0A914BA31</accession>
<keyword evidence="2" id="KW-0732">Signal</keyword>
<evidence type="ECO:0000256" key="1">
    <source>
        <dbReference type="SAM" id="MobiDB-lite"/>
    </source>
</evidence>
<feature type="signal peptide" evidence="2">
    <location>
        <begin position="1"/>
        <end position="20"/>
    </location>
</feature>
<dbReference type="InterPro" id="IPR057642">
    <property type="entry name" value="TXNDC16_2nd"/>
</dbReference>
<name>A0A914BA31_PATMI</name>
<dbReference type="Pfam" id="PF24509">
    <property type="entry name" value="TXNDC16_2nd"/>
    <property type="match status" value="1"/>
</dbReference>
<proteinExistence type="predicted"/>
<feature type="compositionally biased region" description="Acidic residues" evidence="1">
    <location>
        <begin position="805"/>
        <end position="814"/>
    </location>
</feature>